<proteinExistence type="predicted"/>
<sequence length="115" mass="13033">MQKNWKNKESKMTDKILPLGSVVTLKNGDGSEVMIVSRASVIEVEDGQGGTKSVYFDYGSVVIPNGMQTPDNLFFFNRENVKEVLFEGYRNEDEKAFEEHYDTWMKSAEVPKGSI</sequence>
<dbReference type="PATRIC" id="fig|888813.3.peg.1518"/>
<evidence type="ECO:0000313" key="1">
    <source>
        <dbReference type="EMBL" id="EGF14165.1"/>
    </source>
</evidence>
<accession>F2C8C5</accession>
<dbReference type="InterPro" id="IPR025233">
    <property type="entry name" value="DUF4176"/>
</dbReference>
<evidence type="ECO:0000313" key="2">
    <source>
        <dbReference type="Proteomes" id="UP000005955"/>
    </source>
</evidence>
<dbReference type="EMBL" id="AFBD01000005">
    <property type="protein sequence ID" value="EGF14165.1"/>
    <property type="molecule type" value="Genomic_DNA"/>
</dbReference>
<protein>
    <recommendedName>
        <fullName evidence="3">DUF4176 domain-containing protein</fullName>
    </recommendedName>
</protein>
<comment type="caution">
    <text evidence="1">The sequence shown here is derived from an EMBL/GenBank/DDBJ whole genome shotgun (WGS) entry which is preliminary data.</text>
</comment>
<gene>
    <name evidence="1" type="ORF">HMPREF9386_1544</name>
</gene>
<organism evidence="1 2">
    <name type="scientific">Streptococcus sanguinis SK330</name>
    <dbReference type="NCBI Taxonomy" id="888813"/>
    <lineage>
        <taxon>Bacteria</taxon>
        <taxon>Bacillati</taxon>
        <taxon>Bacillota</taxon>
        <taxon>Bacilli</taxon>
        <taxon>Lactobacillales</taxon>
        <taxon>Streptococcaceae</taxon>
        <taxon>Streptococcus</taxon>
    </lineage>
</organism>
<dbReference type="Proteomes" id="UP000005955">
    <property type="component" value="Unassembled WGS sequence"/>
</dbReference>
<reference evidence="1 2" key="1">
    <citation type="submission" date="2011-02" db="EMBL/GenBank/DDBJ databases">
        <authorList>
            <person name="Muzny D."/>
            <person name="Qin X."/>
            <person name="Deng J."/>
            <person name="Jiang H."/>
            <person name="Liu Y."/>
            <person name="Qu J."/>
            <person name="Song X.-Z."/>
            <person name="Zhang L."/>
            <person name="Thornton R."/>
            <person name="Coyle M."/>
            <person name="Francisco L."/>
            <person name="Jackson L."/>
            <person name="Javaid M."/>
            <person name="Korchina V."/>
            <person name="Kovar C."/>
            <person name="Mata R."/>
            <person name="Mathew T."/>
            <person name="Ngo R."/>
            <person name="Nguyen L."/>
            <person name="Nguyen N."/>
            <person name="Okwuonu G."/>
            <person name="Ongeri F."/>
            <person name="Pham C."/>
            <person name="Simmons D."/>
            <person name="Wilczek-Boney K."/>
            <person name="Hale W."/>
            <person name="Jakkamsetti A."/>
            <person name="Pham P."/>
            <person name="Ruth R."/>
            <person name="San Lucas F."/>
            <person name="Warren J."/>
            <person name="Zhang J."/>
            <person name="Zhao Z."/>
            <person name="Zhou C."/>
            <person name="Zhu D."/>
            <person name="Lee S."/>
            <person name="Bess C."/>
            <person name="Blankenburg K."/>
            <person name="Forbes L."/>
            <person name="Fu Q."/>
            <person name="Gubbala S."/>
            <person name="Hirani K."/>
            <person name="Jayaseelan J.C."/>
            <person name="Lara F."/>
            <person name="Munidasa M."/>
            <person name="Palculict T."/>
            <person name="Patil S."/>
            <person name="Pu L.-L."/>
            <person name="Saada N."/>
            <person name="Tang L."/>
            <person name="Weissenberger G."/>
            <person name="Zhu Y."/>
            <person name="Hemphill L."/>
            <person name="Shang Y."/>
            <person name="Youmans B."/>
            <person name="Ayvaz T."/>
            <person name="Ross M."/>
            <person name="Santibanez J."/>
            <person name="Aqrawi P."/>
            <person name="Gross S."/>
            <person name="Joshi V."/>
            <person name="Fowler G."/>
            <person name="Nazareth L."/>
            <person name="Reid J."/>
            <person name="Worley K."/>
            <person name="Petrosino J."/>
            <person name="Highlander S."/>
            <person name="Gibbs R."/>
        </authorList>
    </citation>
    <scope>NUCLEOTIDE SEQUENCE [LARGE SCALE GENOMIC DNA]</scope>
    <source>
        <strain evidence="1 2">SK330</strain>
    </source>
</reference>
<dbReference type="HOGENOM" id="CLU_158514_1_0_9"/>
<dbReference type="Pfam" id="PF13780">
    <property type="entry name" value="DUF4176"/>
    <property type="match status" value="1"/>
</dbReference>
<name>F2C8C5_STRSA</name>
<evidence type="ECO:0008006" key="3">
    <source>
        <dbReference type="Google" id="ProtNLM"/>
    </source>
</evidence>
<dbReference type="AlphaFoldDB" id="F2C8C5"/>